<evidence type="ECO:0000313" key="7">
    <source>
        <dbReference type="RefSeq" id="XP_033462981.1"/>
    </source>
</evidence>
<dbReference type="GO" id="GO:0004622">
    <property type="term" value="F:phosphatidylcholine lysophospholipase activity"/>
    <property type="evidence" value="ECO:0007669"/>
    <property type="project" value="TreeGrafter"/>
</dbReference>
<evidence type="ECO:0000256" key="1">
    <source>
        <dbReference type="ARBA" id="ARBA00007920"/>
    </source>
</evidence>
<feature type="domain" description="DUF676" evidence="5">
    <location>
        <begin position="7"/>
        <end position="204"/>
    </location>
</feature>
<dbReference type="InterPro" id="IPR044294">
    <property type="entry name" value="Lipase-like"/>
</dbReference>
<evidence type="ECO:0000256" key="3">
    <source>
        <dbReference type="SAM" id="MobiDB-lite"/>
    </source>
</evidence>
<feature type="transmembrane region" description="Helical" evidence="4">
    <location>
        <begin position="271"/>
        <end position="292"/>
    </location>
</feature>
<keyword evidence="4" id="KW-0472">Membrane</keyword>
<dbReference type="RefSeq" id="XP_033462981.1">
    <property type="nucleotide sequence ID" value="XM_033602142.1"/>
</dbReference>
<keyword evidence="4" id="KW-0812">Transmembrane</keyword>
<dbReference type="GO" id="GO:0016042">
    <property type="term" value="P:lipid catabolic process"/>
    <property type="evidence" value="ECO:0007669"/>
    <property type="project" value="UniProtKB-KW"/>
</dbReference>
<dbReference type="Gene3D" id="3.40.50.1820">
    <property type="entry name" value="alpha/beta hydrolase"/>
    <property type="match status" value="1"/>
</dbReference>
<dbReference type="InterPro" id="IPR007751">
    <property type="entry name" value="DUF676_lipase-like"/>
</dbReference>
<dbReference type="Pfam" id="PF05057">
    <property type="entry name" value="DUF676"/>
    <property type="match status" value="1"/>
</dbReference>
<gene>
    <name evidence="7" type="ORF">K489DRAFT_331461</name>
</gene>
<protein>
    <submittedName>
        <fullName evidence="7">DUF676-domain-containing protein</fullName>
    </submittedName>
</protein>
<name>A0A6J3MD45_9PEZI</name>
<reference evidence="7" key="2">
    <citation type="submission" date="2020-04" db="EMBL/GenBank/DDBJ databases">
        <authorList>
            <consortium name="NCBI Genome Project"/>
        </authorList>
    </citation>
    <scope>NUCLEOTIDE SEQUENCE</scope>
    <source>
        <strain evidence="7">CBS 342.82</strain>
    </source>
</reference>
<comment type="similarity">
    <text evidence="1">Belongs to the putative lipase ROG1 family.</text>
</comment>
<feature type="region of interest" description="Disordered" evidence="3">
    <location>
        <begin position="330"/>
        <end position="356"/>
    </location>
</feature>
<dbReference type="GeneID" id="54359942"/>
<evidence type="ECO:0000256" key="2">
    <source>
        <dbReference type="ARBA" id="ARBA00022963"/>
    </source>
</evidence>
<dbReference type="OrthoDB" id="273452at2759"/>
<dbReference type="InterPro" id="IPR029058">
    <property type="entry name" value="AB_hydrolase_fold"/>
</dbReference>
<dbReference type="GO" id="GO:0005811">
    <property type="term" value="C:lipid droplet"/>
    <property type="evidence" value="ECO:0007669"/>
    <property type="project" value="TreeGrafter"/>
</dbReference>
<reference evidence="7" key="1">
    <citation type="submission" date="2020-01" db="EMBL/GenBank/DDBJ databases">
        <authorList>
            <consortium name="DOE Joint Genome Institute"/>
            <person name="Haridas S."/>
            <person name="Albert R."/>
            <person name="Binder M."/>
            <person name="Bloem J."/>
            <person name="Labutti K."/>
            <person name="Salamov A."/>
            <person name="Andreopoulos B."/>
            <person name="Baker S.E."/>
            <person name="Barry K."/>
            <person name="Bills G."/>
            <person name="Bluhm B.H."/>
            <person name="Cannon C."/>
            <person name="Castanera R."/>
            <person name="Culley D.E."/>
            <person name="Daum C."/>
            <person name="Ezra D."/>
            <person name="Gonzalez J.B."/>
            <person name="Henrissat B."/>
            <person name="Kuo A."/>
            <person name="Liang C."/>
            <person name="Lipzen A."/>
            <person name="Lutzoni F."/>
            <person name="Magnuson J."/>
            <person name="Mondo S."/>
            <person name="Nolan M."/>
            <person name="Ohm R."/>
            <person name="Pangilinan J."/>
            <person name="Park H.-J."/>
            <person name="Ramirez L."/>
            <person name="Alfaro M."/>
            <person name="Sun H."/>
            <person name="Tritt A."/>
            <person name="Yoshinaga Y."/>
            <person name="Zwiers L.-H."/>
            <person name="Turgeon B.G."/>
            <person name="Goodwin S.B."/>
            <person name="Spatafora J.W."/>
            <person name="Crous P.W."/>
            <person name="Grigoriev I.V."/>
        </authorList>
    </citation>
    <scope>NUCLEOTIDE SEQUENCE</scope>
    <source>
        <strain evidence="7">CBS 342.82</strain>
    </source>
</reference>
<dbReference type="PANTHER" id="PTHR12482">
    <property type="entry name" value="LIPASE ROG1-RELATED-RELATED"/>
    <property type="match status" value="1"/>
</dbReference>
<keyword evidence="4" id="KW-1133">Transmembrane helix</keyword>
<keyword evidence="2" id="KW-0443">Lipid metabolism</keyword>
<organism evidence="7">
    <name type="scientific">Dissoconium aciculare CBS 342.82</name>
    <dbReference type="NCBI Taxonomy" id="1314786"/>
    <lineage>
        <taxon>Eukaryota</taxon>
        <taxon>Fungi</taxon>
        <taxon>Dikarya</taxon>
        <taxon>Ascomycota</taxon>
        <taxon>Pezizomycotina</taxon>
        <taxon>Dothideomycetes</taxon>
        <taxon>Dothideomycetidae</taxon>
        <taxon>Mycosphaerellales</taxon>
        <taxon>Dissoconiaceae</taxon>
        <taxon>Dissoconium</taxon>
    </lineage>
</organism>
<dbReference type="Proteomes" id="UP000504637">
    <property type="component" value="Unplaced"/>
</dbReference>
<dbReference type="AlphaFoldDB" id="A0A6J3MD45"/>
<accession>A0A6J3MD45</accession>
<evidence type="ECO:0000259" key="5">
    <source>
        <dbReference type="Pfam" id="PF05057"/>
    </source>
</evidence>
<dbReference type="SUPFAM" id="SSF53474">
    <property type="entry name" value="alpha/beta-Hydrolases"/>
    <property type="match status" value="1"/>
</dbReference>
<sequence>MAPKPQDVEHIAVLVHGFWGTPDHLRYVRDTLEAQHPEVHILVVKSNESNNTYDGVDIGGERVTHEIENEVASLEKQGAKLKKISITGYSLGGLVSRYAVGLLYKNGFFDKYEPVNFTTFASPHVGIRAPMASWRTSIWNYLGGRTLGNSGQQIFITDNFRGTGRPLLTIMADPTSIFVKGLKMFKNKSIYANTMNDRSVPYWSAYFSRVNPYVDFNRVQVYYLPNQPEGELEVILDPARPSVPKKSVRDELTTYQKWTYIDTRTIKSVQMYMVVGVMLPLVIPLFLLNAGWQTVQSGQRLKQHESGKVFDLSRYRQKLLEEANAVRDHISERSMNSKNPGYLPTPPPESVPASEIPEGAKPAIELSKRERAREHGGPWPILALTKDQFDIIDGLNSLDIAKYECHIRRVRHTHAAIIVRTPRGSFTEGKVVVAHWARGFEV</sequence>
<dbReference type="GO" id="GO:0047372">
    <property type="term" value="F:monoacylglycerol lipase activity"/>
    <property type="evidence" value="ECO:0007669"/>
    <property type="project" value="TreeGrafter"/>
</dbReference>
<proteinExistence type="inferred from homology"/>
<reference evidence="7" key="3">
    <citation type="submission" date="2025-08" db="UniProtKB">
        <authorList>
            <consortium name="RefSeq"/>
        </authorList>
    </citation>
    <scope>IDENTIFICATION</scope>
    <source>
        <strain evidence="7">CBS 342.82</strain>
    </source>
</reference>
<evidence type="ECO:0000313" key="6">
    <source>
        <dbReference type="Proteomes" id="UP000504637"/>
    </source>
</evidence>
<dbReference type="PANTHER" id="PTHR12482:SF65">
    <property type="entry name" value="ESTERASE, PUTATIVE (AFU_ORTHOLOGUE AFUA_3G12320)-RELATED"/>
    <property type="match status" value="1"/>
</dbReference>
<keyword evidence="6" id="KW-1185">Reference proteome</keyword>
<evidence type="ECO:0000256" key="4">
    <source>
        <dbReference type="SAM" id="Phobius"/>
    </source>
</evidence>
<keyword evidence="2" id="KW-0442">Lipid degradation</keyword>